<accession>A0A2C9VFQ0</accession>
<reference evidence="3" key="1">
    <citation type="journal article" date="2016" name="Nat. Biotechnol.">
        <title>Sequencing wild and cultivated cassava and related species reveals extensive interspecific hybridization and genetic diversity.</title>
        <authorList>
            <person name="Bredeson J.V."/>
            <person name="Lyons J.B."/>
            <person name="Prochnik S.E."/>
            <person name="Wu G.A."/>
            <person name="Ha C.M."/>
            <person name="Edsinger-Gonzales E."/>
            <person name="Grimwood J."/>
            <person name="Schmutz J."/>
            <person name="Rabbi I.Y."/>
            <person name="Egesi C."/>
            <person name="Nauluvula P."/>
            <person name="Lebot V."/>
            <person name="Ndunguru J."/>
            <person name="Mkamilo G."/>
            <person name="Bart R.S."/>
            <person name="Setter T.L."/>
            <person name="Gleadow R.M."/>
            <person name="Kulakow P."/>
            <person name="Ferguson M.E."/>
            <person name="Rounsley S."/>
            <person name="Rokhsar D.S."/>
        </authorList>
    </citation>
    <scope>NUCLEOTIDE SEQUENCE [LARGE SCALE GENOMIC DNA]</scope>
    <source>
        <strain evidence="3">cv. AM560-2</strain>
    </source>
</reference>
<evidence type="ECO:0000256" key="1">
    <source>
        <dbReference type="SAM" id="SignalP"/>
    </source>
</evidence>
<comment type="caution">
    <text evidence="2">The sequence shown here is derived from an EMBL/GenBank/DDBJ whole genome shotgun (WGS) entry which is preliminary data.</text>
</comment>
<evidence type="ECO:0000313" key="3">
    <source>
        <dbReference type="Proteomes" id="UP000091857"/>
    </source>
</evidence>
<organism evidence="2 3">
    <name type="scientific">Manihot esculenta</name>
    <name type="common">Cassava</name>
    <name type="synonym">Jatropha manihot</name>
    <dbReference type="NCBI Taxonomy" id="3983"/>
    <lineage>
        <taxon>Eukaryota</taxon>
        <taxon>Viridiplantae</taxon>
        <taxon>Streptophyta</taxon>
        <taxon>Embryophyta</taxon>
        <taxon>Tracheophyta</taxon>
        <taxon>Spermatophyta</taxon>
        <taxon>Magnoliopsida</taxon>
        <taxon>eudicotyledons</taxon>
        <taxon>Gunneridae</taxon>
        <taxon>Pentapetalae</taxon>
        <taxon>rosids</taxon>
        <taxon>fabids</taxon>
        <taxon>Malpighiales</taxon>
        <taxon>Euphorbiaceae</taxon>
        <taxon>Crotonoideae</taxon>
        <taxon>Manihoteae</taxon>
        <taxon>Manihot</taxon>
    </lineage>
</organism>
<feature type="chain" id="PRO_5012157795" evidence="1">
    <location>
        <begin position="22"/>
        <end position="74"/>
    </location>
</feature>
<sequence length="74" mass="7828">MFLSKGKLVWCLLLILMSISAFENGAVVEASSRSLKEKPTQIRGQGANASNGGNGFVATVNRAVPSCPDPLHNK</sequence>
<dbReference type="Gramene" id="Manes.08G121500.1.v8.1">
    <property type="protein sequence ID" value="Manes.08G121500.1.v8.1.CDS.1"/>
    <property type="gene ID" value="Manes.08G121500.v8.1"/>
</dbReference>
<protein>
    <submittedName>
        <fullName evidence="2">Uncharacterized protein</fullName>
    </submittedName>
</protein>
<feature type="signal peptide" evidence="1">
    <location>
        <begin position="1"/>
        <end position="21"/>
    </location>
</feature>
<gene>
    <name evidence="2" type="ORF">MANES_08G121500v8</name>
</gene>
<dbReference type="Proteomes" id="UP000091857">
    <property type="component" value="Chromosome 8"/>
</dbReference>
<keyword evidence="3" id="KW-1185">Reference proteome</keyword>
<name>A0A2C9VFQ0_MANES</name>
<keyword evidence="1" id="KW-0732">Signal</keyword>
<proteinExistence type="predicted"/>
<dbReference type="EMBL" id="CM004394">
    <property type="protein sequence ID" value="OAY44088.1"/>
    <property type="molecule type" value="Genomic_DNA"/>
</dbReference>
<dbReference type="AlphaFoldDB" id="A0A2C9VFQ0"/>
<evidence type="ECO:0000313" key="2">
    <source>
        <dbReference type="EMBL" id="OAY44088.1"/>
    </source>
</evidence>